<gene>
    <name evidence="2" type="ORF">EJ065_1081</name>
</gene>
<dbReference type="PROSITE" id="PS51257">
    <property type="entry name" value="PROKAR_LIPOPROTEIN"/>
    <property type="match status" value="1"/>
</dbReference>
<keyword evidence="2" id="KW-0449">Lipoprotein</keyword>
<evidence type="ECO:0000256" key="1">
    <source>
        <dbReference type="SAM" id="MobiDB-lite"/>
    </source>
</evidence>
<reference evidence="2 3" key="1">
    <citation type="submission" date="2018-12" db="EMBL/GenBank/DDBJ databases">
        <title>Complete Genome Sequence of the Corallopyronin A producing Myxobacterium Corallococcus coralloides B035.</title>
        <authorList>
            <person name="Bouhired S.M."/>
            <person name="Rupp O."/>
            <person name="Blom J."/>
            <person name="Schaeberle T.F."/>
            <person name="Kehraus S."/>
            <person name="Schiefer A."/>
            <person name="Pfarr K."/>
            <person name="Goesmann A."/>
            <person name="Hoerauf A."/>
            <person name="Koenig G.M."/>
        </authorList>
    </citation>
    <scope>NUCLEOTIDE SEQUENCE [LARGE SCALE GENOMIC DNA]</scope>
    <source>
        <strain evidence="2 3">B035</strain>
    </source>
</reference>
<organism evidence="2 3">
    <name type="scientific">Corallococcus coralloides</name>
    <name type="common">Myxococcus coralloides</name>
    <dbReference type="NCBI Taxonomy" id="184914"/>
    <lineage>
        <taxon>Bacteria</taxon>
        <taxon>Pseudomonadati</taxon>
        <taxon>Myxococcota</taxon>
        <taxon>Myxococcia</taxon>
        <taxon>Myxococcales</taxon>
        <taxon>Cystobacterineae</taxon>
        <taxon>Myxococcaceae</taxon>
        <taxon>Corallococcus</taxon>
    </lineage>
</organism>
<dbReference type="AlphaFoldDB" id="A0A410RLD3"/>
<accession>A0A410RLD3</accession>
<protein>
    <submittedName>
        <fullName evidence="2">Putative lipoprotein</fullName>
    </submittedName>
</protein>
<dbReference type="EMBL" id="CP034669">
    <property type="protein sequence ID" value="QAT82686.1"/>
    <property type="molecule type" value="Genomic_DNA"/>
</dbReference>
<name>A0A410RLD3_CORCK</name>
<dbReference type="Proteomes" id="UP000288758">
    <property type="component" value="Chromosome"/>
</dbReference>
<proteinExistence type="predicted"/>
<feature type="region of interest" description="Disordered" evidence="1">
    <location>
        <begin position="26"/>
        <end position="63"/>
    </location>
</feature>
<feature type="compositionally biased region" description="Gly residues" evidence="1">
    <location>
        <begin position="28"/>
        <end position="37"/>
    </location>
</feature>
<evidence type="ECO:0000313" key="3">
    <source>
        <dbReference type="Proteomes" id="UP000288758"/>
    </source>
</evidence>
<evidence type="ECO:0000313" key="2">
    <source>
        <dbReference type="EMBL" id="QAT82686.1"/>
    </source>
</evidence>
<sequence length="225" mass="23291">MNWHVAKRMGVVLAVALLAACSDDGDGNPDGGGGPDGGTTTKSAGPGTGSSKAEPEGAPFTLPAGITLETPLKSFYVADPLECDDKDKDDAKGGGGSVTLCLIFRNTTGGPITVTLPPGLMLVSESTKIQNGLLVQQTTIEVPAGERYFVPLFLYCANQDRETSGVGDDYALGPVIGYEGFQELYSLLAGKQLTREDDVAIQLAVTHLTNGEGLSAADRAALRAM</sequence>